<dbReference type="EMBL" id="CP036271">
    <property type="protein sequence ID" value="QDT52999.1"/>
    <property type="molecule type" value="Genomic_DNA"/>
</dbReference>
<dbReference type="InParanoid" id="A0A517SA40"/>
<accession>A0A517SA40</accession>
<proteinExistence type="predicted"/>
<protein>
    <submittedName>
        <fullName evidence="2">Uncharacterized protein</fullName>
    </submittedName>
</protein>
<sequence length="135" mass="15143">MSESQDKDDRVLEWAICREPQRSQLNRVGSGWIGGQLSAGEVALALWKLRVECVMHREAHPEPSTGPRRRWTDSAKASEPPRRLADVDLDLQTLAEAIVLYSGREGPDGAEERCTLLEDKCMFIRDKANGVDRAL</sequence>
<dbReference type="AlphaFoldDB" id="A0A517SA40"/>
<evidence type="ECO:0000313" key="3">
    <source>
        <dbReference type="Proteomes" id="UP000315700"/>
    </source>
</evidence>
<reference evidence="2 3" key="1">
    <citation type="submission" date="2019-02" db="EMBL/GenBank/DDBJ databases">
        <title>Deep-cultivation of Planctomycetes and their phenomic and genomic characterization uncovers novel biology.</title>
        <authorList>
            <person name="Wiegand S."/>
            <person name="Jogler M."/>
            <person name="Boedeker C."/>
            <person name="Pinto D."/>
            <person name="Vollmers J."/>
            <person name="Rivas-Marin E."/>
            <person name="Kohn T."/>
            <person name="Peeters S.H."/>
            <person name="Heuer A."/>
            <person name="Rast P."/>
            <person name="Oberbeckmann S."/>
            <person name="Bunk B."/>
            <person name="Jeske O."/>
            <person name="Meyerdierks A."/>
            <person name="Storesund J.E."/>
            <person name="Kallscheuer N."/>
            <person name="Luecker S."/>
            <person name="Lage O.M."/>
            <person name="Pohl T."/>
            <person name="Merkel B.J."/>
            <person name="Hornburger P."/>
            <person name="Mueller R.-W."/>
            <person name="Bruemmer F."/>
            <person name="Labrenz M."/>
            <person name="Spormann A.M."/>
            <person name="Op den Camp H."/>
            <person name="Overmann J."/>
            <person name="Amann R."/>
            <person name="Jetten M.S.M."/>
            <person name="Mascher T."/>
            <person name="Medema M.H."/>
            <person name="Devos D.P."/>
            <person name="Kaster A.-K."/>
            <person name="Ovreas L."/>
            <person name="Rohde M."/>
            <person name="Galperin M.Y."/>
            <person name="Jogler C."/>
        </authorList>
    </citation>
    <scope>NUCLEOTIDE SEQUENCE [LARGE SCALE GENOMIC DNA]</scope>
    <source>
        <strain evidence="2 3">Pan44</strain>
    </source>
</reference>
<organism evidence="2 3">
    <name type="scientific">Caulifigura coniformis</name>
    <dbReference type="NCBI Taxonomy" id="2527983"/>
    <lineage>
        <taxon>Bacteria</taxon>
        <taxon>Pseudomonadati</taxon>
        <taxon>Planctomycetota</taxon>
        <taxon>Planctomycetia</taxon>
        <taxon>Planctomycetales</taxon>
        <taxon>Planctomycetaceae</taxon>
        <taxon>Caulifigura</taxon>
    </lineage>
</organism>
<feature type="region of interest" description="Disordered" evidence="1">
    <location>
        <begin position="58"/>
        <end position="83"/>
    </location>
</feature>
<keyword evidence="3" id="KW-1185">Reference proteome</keyword>
<gene>
    <name evidence="2" type="ORF">Pan44_10140</name>
</gene>
<dbReference type="Proteomes" id="UP000315700">
    <property type="component" value="Chromosome"/>
</dbReference>
<evidence type="ECO:0000313" key="2">
    <source>
        <dbReference type="EMBL" id="QDT52999.1"/>
    </source>
</evidence>
<name>A0A517SA40_9PLAN</name>
<dbReference type="KEGG" id="ccos:Pan44_10140"/>
<evidence type="ECO:0000256" key="1">
    <source>
        <dbReference type="SAM" id="MobiDB-lite"/>
    </source>
</evidence>